<dbReference type="RefSeq" id="WP_035133443.1">
    <property type="nucleotide sequence ID" value="NZ_JPMD01000027.1"/>
</dbReference>
<proteinExistence type="predicted"/>
<gene>
    <name evidence="1" type="ORF">IO99_11740</name>
</gene>
<reference evidence="1 2" key="1">
    <citation type="submission" date="2014-07" db="EMBL/GenBank/DDBJ databases">
        <title>Draft genome of Clostridium sulfidigenes 113A isolated from sediments associated with methane hydrate from Krishna Godavari basin.</title>
        <authorList>
            <person name="Honkalas V.S."/>
            <person name="Dabir A.P."/>
            <person name="Arora P."/>
            <person name="Dhakephalkar P.K."/>
        </authorList>
    </citation>
    <scope>NUCLEOTIDE SEQUENCE [LARGE SCALE GENOMIC DNA]</scope>
    <source>
        <strain evidence="1 2">113A</strain>
    </source>
</reference>
<protein>
    <recommendedName>
        <fullName evidence="3">SnoaL-like domain-containing protein</fullName>
    </recommendedName>
</protein>
<evidence type="ECO:0008006" key="3">
    <source>
        <dbReference type="Google" id="ProtNLM"/>
    </source>
</evidence>
<dbReference type="eggNOG" id="ENOG5030GDW">
    <property type="taxonomic scope" value="Bacteria"/>
</dbReference>
<name>A0A084JAQ7_9CLOT</name>
<accession>A0A084JAQ7</accession>
<keyword evidence="2" id="KW-1185">Reference proteome</keyword>
<evidence type="ECO:0000313" key="1">
    <source>
        <dbReference type="EMBL" id="KEZ86041.1"/>
    </source>
</evidence>
<evidence type="ECO:0000313" key="2">
    <source>
        <dbReference type="Proteomes" id="UP000028542"/>
    </source>
</evidence>
<comment type="caution">
    <text evidence="1">The sequence shown here is derived from an EMBL/GenBank/DDBJ whole genome shotgun (WGS) entry which is preliminary data.</text>
</comment>
<organism evidence="1 2">
    <name type="scientific">Clostridium sulfidigenes</name>
    <dbReference type="NCBI Taxonomy" id="318464"/>
    <lineage>
        <taxon>Bacteria</taxon>
        <taxon>Bacillati</taxon>
        <taxon>Bacillota</taxon>
        <taxon>Clostridia</taxon>
        <taxon>Eubacteriales</taxon>
        <taxon>Clostridiaceae</taxon>
        <taxon>Clostridium</taxon>
    </lineage>
</organism>
<dbReference type="EMBL" id="JPMD01000027">
    <property type="protein sequence ID" value="KEZ86041.1"/>
    <property type="molecule type" value="Genomic_DNA"/>
</dbReference>
<dbReference type="Proteomes" id="UP000028542">
    <property type="component" value="Unassembled WGS sequence"/>
</dbReference>
<dbReference type="AlphaFoldDB" id="A0A084JAQ7"/>
<sequence length="404" mass="48110">MKNQVNNEFKEILNIFNEAYVKRDINEIDSFMDKLFDKDESVTIVGTCDDEWCIGYEEVKDIFLSDWEYWGDLRVIANEATVMELENTAIIYTPATVKYSFNSRSDTYTRYLGYIKEYFDESSDESKKSNKVKLTEINWSLCHLLNQRDDIERDYLWDIRISFILIKKENRWIIKHMQFSLPVVGHLPDVREYKDSCDRTQVNKKIKELEEAYHKNKLMKNEIIDLIKDFNSEYLDKNMELNLIIDKYFSSNNIFVANTDKELFTSKEEIKKLIKSHRGCYDEMKLDSENSMVDFNGDIAWVVIRGTMEKVISEEESFENTVNKIKDIFNKDLDDKEKLFNIRRRIAETFKENAKGENCIWPFRLEGVLIKENNKWVFKYLQFAFPFNYILEGKTEAASLIKKN</sequence>